<dbReference type="EMBL" id="CASHTH010003505">
    <property type="protein sequence ID" value="CAI8045760.1"/>
    <property type="molecule type" value="Genomic_DNA"/>
</dbReference>
<dbReference type="InterPro" id="IPR013083">
    <property type="entry name" value="Znf_RING/FYVE/PHD"/>
</dbReference>
<dbReference type="PANTHER" id="PTHR12245:SF13">
    <property type="entry name" value="B30.2_SPRY DOMAIN-CONTAINING PROTEIN"/>
    <property type="match status" value="1"/>
</dbReference>
<proteinExistence type="predicted"/>
<dbReference type="PROSITE" id="PS50188">
    <property type="entry name" value="B302_SPRY"/>
    <property type="match status" value="2"/>
</dbReference>
<feature type="domain" description="B30.2/SPRY" evidence="2">
    <location>
        <begin position="163"/>
        <end position="360"/>
    </location>
</feature>
<dbReference type="InterPro" id="IPR001870">
    <property type="entry name" value="B30.2/SPRY"/>
</dbReference>
<organism evidence="3 4">
    <name type="scientific">Geodia barretti</name>
    <name type="common">Barrett's horny sponge</name>
    <dbReference type="NCBI Taxonomy" id="519541"/>
    <lineage>
        <taxon>Eukaryota</taxon>
        <taxon>Metazoa</taxon>
        <taxon>Porifera</taxon>
        <taxon>Demospongiae</taxon>
        <taxon>Heteroscleromorpha</taxon>
        <taxon>Tetractinellida</taxon>
        <taxon>Astrophorina</taxon>
        <taxon>Geodiidae</taxon>
        <taxon>Geodia</taxon>
    </lineage>
</organism>
<reference evidence="3" key="1">
    <citation type="submission" date="2023-03" db="EMBL/GenBank/DDBJ databases">
        <authorList>
            <person name="Steffen K."/>
            <person name="Cardenas P."/>
        </authorList>
    </citation>
    <scope>NUCLEOTIDE SEQUENCE</scope>
</reference>
<dbReference type="Gene3D" id="3.30.40.10">
    <property type="entry name" value="Zinc/RING finger domain, C3HC4 (zinc finger)"/>
    <property type="match status" value="1"/>
</dbReference>
<feature type="region of interest" description="Disordered" evidence="1">
    <location>
        <begin position="553"/>
        <end position="580"/>
    </location>
</feature>
<dbReference type="Pfam" id="PF00622">
    <property type="entry name" value="SPRY"/>
    <property type="match status" value="2"/>
</dbReference>
<dbReference type="InterPro" id="IPR043136">
    <property type="entry name" value="B30.2/SPRY_sf"/>
</dbReference>
<dbReference type="AlphaFoldDB" id="A0AA35XBW6"/>
<accession>A0AA35XBW6</accession>
<feature type="domain" description="B30.2/SPRY" evidence="2">
    <location>
        <begin position="362"/>
        <end position="552"/>
    </location>
</feature>
<name>A0AA35XBW6_GEOBA</name>
<dbReference type="InterPro" id="IPR003877">
    <property type="entry name" value="SPRY_dom"/>
</dbReference>
<sequence length="642" mass="71595">MGNNIPSSVLDSHHSDGITIMNKQTFRVNTGRKNQVLLINMTLRALFFTIAIKITSEFIADNPFIGVLTSKKSLTDICIPNDPSLVMWSLNEQQIYWRGKPHHKVPIICSSGCDIRITWSKKTLNIELYVKSESGKIQTDNVPMGELGSEQLWPVFGATTVGKNTPVQFEILESITQQVELHDMTDAVRFVNAGGKISVSEDGRQVYRSNKDSGNSVALINRVLAHGKHTWKLAVISDFGASIGMGLATYNFDLSDKYRNDPLTHVYRHQGLYIWRSYRGHLYSNGTQLSHSLEPLGWQSGATVTVELTLDMREGTLEIAKNGRYLGVAFRDIRGPVQPAIALYAGYEKEIHLIEFHSSDDSIEDVVESDRALVKKTEGRDSVTFDAISKMGKLVLSEDGLTLTREREHSGNAYCLLDITLSSGFHRWSFVIQNDQGASTCLGVAREPITHNNKSCNLYLCRDLYVLRSFQGILYAEGKEVRKGLSEFWLSGSLVEVSFELQPRGGVVRFSVNGEDQGIAFSGLTPPLRPIVGFYAGMEKKVTLVHYEHIHLDPPNSSSRQEQNKVHTDNTHHSSKQHPMPLALGPSKISMYYSTCMVCGSPVDVVALPCKHSYMCAEHLQLGRNCLICDEPVTGVWNILLM</sequence>
<evidence type="ECO:0000313" key="3">
    <source>
        <dbReference type="EMBL" id="CAI8045760.1"/>
    </source>
</evidence>
<dbReference type="Proteomes" id="UP001174909">
    <property type="component" value="Unassembled WGS sequence"/>
</dbReference>
<dbReference type="PANTHER" id="PTHR12245">
    <property type="entry name" value="SPRY DOMAIN CONTAINING SOCS BOX PROTEIN"/>
    <property type="match status" value="1"/>
</dbReference>
<evidence type="ECO:0000259" key="2">
    <source>
        <dbReference type="PROSITE" id="PS50188"/>
    </source>
</evidence>
<feature type="compositionally biased region" description="Basic and acidic residues" evidence="1">
    <location>
        <begin position="562"/>
        <end position="572"/>
    </location>
</feature>
<evidence type="ECO:0000313" key="4">
    <source>
        <dbReference type="Proteomes" id="UP001174909"/>
    </source>
</evidence>
<dbReference type="Gene3D" id="2.60.120.920">
    <property type="match status" value="2"/>
</dbReference>
<dbReference type="SMART" id="SM00449">
    <property type="entry name" value="SPRY"/>
    <property type="match status" value="2"/>
</dbReference>
<gene>
    <name evidence="3" type="ORF">GBAR_LOCUS25312</name>
</gene>
<dbReference type="SUPFAM" id="SSF49899">
    <property type="entry name" value="Concanavalin A-like lectins/glucanases"/>
    <property type="match status" value="2"/>
</dbReference>
<evidence type="ECO:0000256" key="1">
    <source>
        <dbReference type="SAM" id="MobiDB-lite"/>
    </source>
</evidence>
<dbReference type="InterPro" id="IPR050672">
    <property type="entry name" value="FBXO45-Fsn/SPSB_families"/>
</dbReference>
<dbReference type="InterPro" id="IPR013320">
    <property type="entry name" value="ConA-like_dom_sf"/>
</dbReference>
<protein>
    <submittedName>
        <fullName evidence="3">Probable E3 ubiquitin-protein ligase HERC1</fullName>
    </submittedName>
</protein>
<keyword evidence="4" id="KW-1185">Reference proteome</keyword>
<dbReference type="GO" id="GO:0019005">
    <property type="term" value="C:SCF ubiquitin ligase complex"/>
    <property type="evidence" value="ECO:0007669"/>
    <property type="project" value="TreeGrafter"/>
</dbReference>
<comment type="caution">
    <text evidence="3">The sequence shown here is derived from an EMBL/GenBank/DDBJ whole genome shotgun (WGS) entry which is preliminary data.</text>
</comment>
<dbReference type="GO" id="GO:0043161">
    <property type="term" value="P:proteasome-mediated ubiquitin-dependent protein catabolic process"/>
    <property type="evidence" value="ECO:0007669"/>
    <property type="project" value="TreeGrafter"/>
</dbReference>